<proteinExistence type="predicted"/>
<evidence type="ECO:0000313" key="1">
    <source>
        <dbReference type="EMBL" id="AHL18577.1"/>
    </source>
</evidence>
<dbReference type="KEGG" id="vg:18938418"/>
<keyword evidence="2" id="KW-1185">Reference proteome</keyword>
<sequence>MTTTTPEIQRCKCGDDLLVHPGTGTTLCRHEDVPTVAEMRNGVPMIILDGHLIADPFAPSIAIKGSYMRAHDAMFAKLKIEAYGSENAA</sequence>
<dbReference type="GeneID" id="18938418"/>
<dbReference type="Proteomes" id="UP000019700">
    <property type="component" value="Genome"/>
</dbReference>
<organism evidence="1 2">
    <name type="scientific">Microbacterium phage vB_MoxS-ISF9</name>
    <dbReference type="NCBI Taxonomy" id="1458670"/>
    <lineage>
        <taxon>Viruses</taxon>
        <taxon>Duplodnaviria</taxon>
        <taxon>Heunggongvirae</taxon>
        <taxon>Uroviricota</taxon>
        <taxon>Caudoviricetes</taxon>
        <taxon>Farahnazvirus</taxon>
        <taxon>Farahnazvirus ISF9</taxon>
    </lineage>
</organism>
<accession>W8P0D7</accession>
<reference evidence="1 2" key="1">
    <citation type="journal article" date="2014" name="Arch. Virol.">
        <title>Complete genome sequence of a novel phage, vB_MoxS-ISF9, infecting methylotrophic Microbacterium: first report of a virulent Microbacterium phage.</title>
        <authorList>
            <person name="Zamani I."/>
            <person name="Bouzari M."/>
            <person name="Emtiazi G."/>
            <person name="Ghasemi S.M."/>
            <person name="Chang H.I."/>
        </authorList>
    </citation>
    <scope>NUCLEOTIDE SEQUENCE [LARGE SCALE GENOMIC DNA]</scope>
</reference>
<dbReference type="RefSeq" id="YP_009021552.1">
    <property type="nucleotide sequence ID" value="NC_023859.1"/>
</dbReference>
<protein>
    <submittedName>
        <fullName evidence="1">Uncharacterized protein</fullName>
    </submittedName>
</protein>
<gene>
    <name evidence="1" type="ORF">ISF9_107</name>
</gene>
<dbReference type="EMBL" id="KJ173786">
    <property type="protein sequence ID" value="AHL18577.1"/>
    <property type="molecule type" value="Genomic_DNA"/>
</dbReference>
<name>W8P0D7_9CAUD</name>
<evidence type="ECO:0000313" key="2">
    <source>
        <dbReference type="Proteomes" id="UP000019700"/>
    </source>
</evidence>